<dbReference type="RefSeq" id="WP_211742254.1">
    <property type="nucleotide sequence ID" value="NZ_JAGXBY010000005.1"/>
</dbReference>
<feature type="transmembrane region" description="Helical" evidence="1">
    <location>
        <begin position="36"/>
        <end position="54"/>
    </location>
</feature>
<keyword evidence="1" id="KW-0812">Transmembrane</keyword>
<reference evidence="2 3" key="1">
    <citation type="submission" date="2021-05" db="EMBL/GenBank/DDBJ databases">
        <title>Ornithinibacillus massiliensis sp. nov.</title>
        <authorList>
            <person name="Iwaza R."/>
            <person name="Lagier J.-C."/>
            <person name="Raoult D."/>
        </authorList>
    </citation>
    <scope>NUCLEOTIDE SEQUENCE [LARGE SCALE GENOMIC DNA]</scope>
    <source>
        <strain evidence="2 3">Marseille-P3601</strain>
    </source>
</reference>
<evidence type="ECO:0000313" key="2">
    <source>
        <dbReference type="EMBL" id="MBS3681291.1"/>
    </source>
</evidence>
<organism evidence="2 3">
    <name type="scientific">Ornithinibacillus massiliensis</name>
    <dbReference type="NCBI Taxonomy" id="1944633"/>
    <lineage>
        <taxon>Bacteria</taxon>
        <taxon>Bacillati</taxon>
        <taxon>Bacillota</taxon>
        <taxon>Bacilli</taxon>
        <taxon>Bacillales</taxon>
        <taxon>Bacillaceae</taxon>
        <taxon>Ornithinibacillus</taxon>
    </lineage>
</organism>
<keyword evidence="3" id="KW-1185">Reference proteome</keyword>
<keyword evidence="1" id="KW-0472">Membrane</keyword>
<evidence type="ECO:0000313" key="3">
    <source>
        <dbReference type="Proteomes" id="UP000681870"/>
    </source>
</evidence>
<name>A0ABS5MG33_9BACI</name>
<dbReference type="Pfam" id="PF11457">
    <property type="entry name" value="DUF3021"/>
    <property type="match status" value="1"/>
</dbReference>
<comment type="caution">
    <text evidence="2">The sequence shown here is derived from an EMBL/GenBank/DDBJ whole genome shotgun (WGS) entry which is preliminary data.</text>
</comment>
<protein>
    <submittedName>
        <fullName evidence="2">DUF3021 family protein</fullName>
    </submittedName>
</protein>
<evidence type="ECO:0000256" key="1">
    <source>
        <dbReference type="SAM" id="Phobius"/>
    </source>
</evidence>
<keyword evidence="1" id="KW-1133">Transmembrane helix</keyword>
<gene>
    <name evidence="2" type="ORF">KGF86_13905</name>
</gene>
<dbReference type="InterPro" id="IPR021560">
    <property type="entry name" value="DUF3021"/>
</dbReference>
<dbReference type="Proteomes" id="UP000681870">
    <property type="component" value="Unassembled WGS sequence"/>
</dbReference>
<proteinExistence type="predicted"/>
<feature type="transmembrane region" description="Helical" evidence="1">
    <location>
        <begin position="7"/>
        <end position="24"/>
    </location>
</feature>
<feature type="transmembrane region" description="Helical" evidence="1">
    <location>
        <begin position="98"/>
        <end position="116"/>
    </location>
</feature>
<accession>A0ABS5MG33</accession>
<feature type="transmembrane region" description="Helical" evidence="1">
    <location>
        <begin position="66"/>
        <end position="86"/>
    </location>
</feature>
<dbReference type="EMBL" id="JAGXBY010000005">
    <property type="protein sequence ID" value="MBS3681291.1"/>
    <property type="molecule type" value="Genomic_DNA"/>
</dbReference>
<sequence>MNLLLKGLIRGVIPFVLLLIISLWNRLQGSVEESNAFFLYGVVVFFLGLTSVIYEINHWKFSKQILAHYGAMLITVFPTLLLSGFYSLNSFVDLVKVYLEFNITGIVLFFSTYLIFKLIRKLNHVKAE</sequence>